<dbReference type="AlphaFoldDB" id="A0AA89CBB1"/>
<evidence type="ECO:0000313" key="2">
    <source>
        <dbReference type="EMBL" id="KGB93847.1"/>
    </source>
</evidence>
<dbReference type="SUPFAM" id="SSF54593">
    <property type="entry name" value="Glyoxalase/Bleomycin resistance protein/Dihydroxybiphenyl dioxygenase"/>
    <property type="match status" value="1"/>
</dbReference>
<proteinExistence type="predicted"/>
<dbReference type="EMBL" id="JPGD01000006">
    <property type="protein sequence ID" value="KGB93847.1"/>
    <property type="molecule type" value="Genomic_DNA"/>
</dbReference>
<accession>A0AA89CBB1</accession>
<sequence>MPLPMTRIILYVRDVALLKAFYRRHFALPVIEEIDGEWAVLDAGAIELALHRAGPAFRPAAASASTNANVAASNVKLVFTIDADIDAYRDRLARDGVTVRALKRYDGFPYRMVNGIDPEGNVFQVMQPD</sequence>
<dbReference type="Pfam" id="PF00903">
    <property type="entry name" value="Glyoxalase"/>
    <property type="match status" value="1"/>
</dbReference>
<dbReference type="RefSeq" id="WP_034206009.1">
    <property type="nucleotide sequence ID" value="NZ_KN150853.1"/>
</dbReference>
<feature type="domain" description="VOC" evidence="1">
    <location>
        <begin position="4"/>
        <end position="128"/>
    </location>
</feature>
<dbReference type="InterPro" id="IPR029068">
    <property type="entry name" value="Glyas_Bleomycin-R_OHBP_Dase"/>
</dbReference>
<dbReference type="PROSITE" id="PS51819">
    <property type="entry name" value="VOC"/>
    <property type="match status" value="1"/>
</dbReference>
<dbReference type="InterPro" id="IPR004360">
    <property type="entry name" value="Glyas_Fos-R_dOase_dom"/>
</dbReference>
<dbReference type="Proteomes" id="UP000029575">
    <property type="component" value="Unassembled WGS sequence"/>
</dbReference>
<dbReference type="InterPro" id="IPR037523">
    <property type="entry name" value="VOC_core"/>
</dbReference>
<organism evidence="2 3">
    <name type="scientific">Burkholderia cepacia</name>
    <name type="common">Pseudomonas cepacia</name>
    <dbReference type="NCBI Taxonomy" id="292"/>
    <lineage>
        <taxon>Bacteria</taxon>
        <taxon>Pseudomonadati</taxon>
        <taxon>Pseudomonadota</taxon>
        <taxon>Betaproteobacteria</taxon>
        <taxon>Burkholderiales</taxon>
        <taxon>Burkholderiaceae</taxon>
        <taxon>Burkholderia</taxon>
        <taxon>Burkholderia cepacia complex</taxon>
    </lineage>
</organism>
<reference evidence="2 3" key="1">
    <citation type="submission" date="2014-06" db="EMBL/GenBank/DDBJ databases">
        <authorList>
            <person name="Bishop-Lilly K.A."/>
            <person name="Broomall S.M."/>
            <person name="Chain P.S."/>
            <person name="Chertkov O."/>
            <person name="Coyne S.R."/>
            <person name="Daligault H.E."/>
            <person name="Davenport K.W."/>
            <person name="Erkkila T."/>
            <person name="Frey K.G."/>
            <person name="Gibbons H.S."/>
            <person name="Gu W."/>
            <person name="Jaissle J."/>
            <person name="Johnson S.L."/>
            <person name="Koroleva G.I."/>
            <person name="Ladner J.T."/>
            <person name="Lo C.-C."/>
            <person name="Minogue T.D."/>
            <person name="Munk C."/>
            <person name="Palacios G.F."/>
            <person name="Redden C.L."/>
            <person name="Rosenzweig C.N."/>
            <person name="Scholz M.B."/>
            <person name="Teshima H."/>
            <person name="Xu Y."/>
        </authorList>
    </citation>
    <scope>NUCLEOTIDE SEQUENCE [LARGE SCALE GENOMIC DNA]</scope>
    <source>
        <strain evidence="2 3">DWS 37UF10B-2</strain>
    </source>
</reference>
<evidence type="ECO:0000259" key="1">
    <source>
        <dbReference type="PROSITE" id="PS51819"/>
    </source>
</evidence>
<gene>
    <name evidence="2" type="ORF">DM43_2254</name>
</gene>
<name>A0AA89CBB1_BURCE</name>
<protein>
    <submittedName>
        <fullName evidence="2">Glyoxalase-like domain protein</fullName>
    </submittedName>
</protein>
<dbReference type="Gene3D" id="3.10.180.10">
    <property type="entry name" value="2,3-Dihydroxybiphenyl 1,2-Dioxygenase, domain 1"/>
    <property type="match status" value="1"/>
</dbReference>
<comment type="caution">
    <text evidence="2">The sequence shown here is derived from an EMBL/GenBank/DDBJ whole genome shotgun (WGS) entry which is preliminary data.</text>
</comment>
<evidence type="ECO:0000313" key="3">
    <source>
        <dbReference type="Proteomes" id="UP000029575"/>
    </source>
</evidence>